<dbReference type="GeneTree" id="ENSGT00950000185052"/>
<evidence type="ECO:0000313" key="2">
    <source>
        <dbReference type="Ensembl" id="ENSTMTP00000014526.1"/>
    </source>
</evidence>
<dbReference type="Proteomes" id="UP000472274">
    <property type="component" value="Unplaced"/>
</dbReference>
<dbReference type="InParanoid" id="A0A674IYE4"/>
<protein>
    <recommendedName>
        <fullName evidence="4">HTH CENPB-type domain-containing protein</fullName>
    </recommendedName>
</protein>
<evidence type="ECO:0000256" key="1">
    <source>
        <dbReference type="SAM" id="MobiDB-lite"/>
    </source>
</evidence>
<feature type="region of interest" description="Disordered" evidence="1">
    <location>
        <begin position="1"/>
        <end position="23"/>
    </location>
</feature>
<keyword evidence="3" id="KW-1185">Reference proteome</keyword>
<accession>A0A674IYE4</accession>
<dbReference type="AlphaFoldDB" id="A0A674IYE4"/>
<proteinExistence type="predicted"/>
<reference evidence="2" key="1">
    <citation type="submission" date="2025-08" db="UniProtKB">
        <authorList>
            <consortium name="Ensembl"/>
        </authorList>
    </citation>
    <scope>IDENTIFICATION</scope>
</reference>
<sequence>STHTGRATPNCRTKQTRRSVLGRLSLRDLPQHSGVHLPWCADPNPPPPSMRRKIREREICQAVASSAPITAKVMSQVWYKTLVKTEKALNLWLEDMNCKRVPIN</sequence>
<name>A0A674IYE4_9SAUR</name>
<evidence type="ECO:0000313" key="3">
    <source>
        <dbReference type="Proteomes" id="UP000472274"/>
    </source>
</evidence>
<evidence type="ECO:0008006" key="4">
    <source>
        <dbReference type="Google" id="ProtNLM"/>
    </source>
</evidence>
<feature type="compositionally biased region" description="Polar residues" evidence="1">
    <location>
        <begin position="1"/>
        <end position="13"/>
    </location>
</feature>
<dbReference type="Ensembl" id="ENSTMTT00000015022.1">
    <property type="protein sequence ID" value="ENSTMTP00000014526.1"/>
    <property type="gene ID" value="ENSTMTG00000010556.1"/>
</dbReference>
<reference evidence="2" key="2">
    <citation type="submission" date="2025-09" db="UniProtKB">
        <authorList>
            <consortium name="Ensembl"/>
        </authorList>
    </citation>
    <scope>IDENTIFICATION</scope>
</reference>
<organism evidence="2 3">
    <name type="scientific">Terrapene triunguis</name>
    <name type="common">Three-toed box turtle</name>
    <dbReference type="NCBI Taxonomy" id="2587831"/>
    <lineage>
        <taxon>Eukaryota</taxon>
        <taxon>Metazoa</taxon>
        <taxon>Chordata</taxon>
        <taxon>Craniata</taxon>
        <taxon>Vertebrata</taxon>
        <taxon>Euteleostomi</taxon>
        <taxon>Archelosauria</taxon>
        <taxon>Testudinata</taxon>
        <taxon>Testudines</taxon>
        <taxon>Cryptodira</taxon>
        <taxon>Durocryptodira</taxon>
        <taxon>Testudinoidea</taxon>
        <taxon>Emydidae</taxon>
        <taxon>Terrapene</taxon>
    </lineage>
</organism>